<dbReference type="PANTHER" id="PTHR42792:SF1">
    <property type="entry name" value="FLAGELLAR HOOK-ASSOCIATED PROTEIN 3"/>
    <property type="match status" value="1"/>
</dbReference>
<comment type="caution">
    <text evidence="7">The sequence shown here is derived from an EMBL/GenBank/DDBJ whole genome shotgun (WGS) entry which is preliminary data.</text>
</comment>
<evidence type="ECO:0000256" key="3">
    <source>
        <dbReference type="ARBA" id="ARBA00005709"/>
    </source>
</evidence>
<dbReference type="GO" id="GO:0009424">
    <property type="term" value="C:bacterial-type flagellum hook"/>
    <property type="evidence" value="ECO:0007669"/>
    <property type="project" value="InterPro"/>
</dbReference>
<sequence length="507" mass="53752">MRISTIQAFNNGVNGIQRNYSDVTRTQEQISSGKKILTPADDPVAAVRLLQLDQEQAALKQFEGNLTAAKNSLTLEESTLSGVVNVMQRIRELAVQAGNGALSKDDRSSIASELKEREDELLGLMNSKNARGEYLFGGFQGKSQPFVRDADGNYSYLGDEGQRKIQIASSQQIAISDNGKSVFDRVVNGARLQGGSITPPVTGSTLKMGEPLVDDEVAFAGFPASGVEIEFEPAPNQKTYNVYAYPRASNPTPLTNPARQMDDNPERGDQLRFQGVSVHFDGVPAGGERFFIGSPAGSAAAGGQGFVTNMASFLTDYPAGSAQATVVDNLGTPELRIGAAPGVLVALAPPLTSNAADYPAIFVAPNGFSVRFESPPQAGTTLALGSTPDEQSQGILNTVATLRRALEGNGDNAAIRDITAAALTNLDNGMASVLSAQGEIGARLNVVESTQTNNEDLVLINKSIQSGLQDLDYAEALSRLSFQSIILEAAQQSYVKISSLSLFDKLR</sequence>
<dbReference type="Proteomes" id="UP000284021">
    <property type="component" value="Unassembled WGS sequence"/>
</dbReference>
<dbReference type="GO" id="GO:0071973">
    <property type="term" value="P:bacterial-type flagellum-dependent cell motility"/>
    <property type="evidence" value="ECO:0007669"/>
    <property type="project" value="InterPro"/>
</dbReference>
<organism evidence="7 8">
    <name type="scientific">Pseudomonas cavernicola</name>
    <dbReference type="NCBI Taxonomy" id="2320866"/>
    <lineage>
        <taxon>Bacteria</taxon>
        <taxon>Pseudomonadati</taxon>
        <taxon>Pseudomonadota</taxon>
        <taxon>Gammaproteobacteria</taxon>
        <taxon>Pseudomonadales</taxon>
        <taxon>Pseudomonadaceae</taxon>
        <taxon>Pseudomonas</taxon>
    </lineage>
</organism>
<name>A0A418XBH7_9PSED</name>
<dbReference type="OrthoDB" id="9768249at2"/>
<dbReference type="AlphaFoldDB" id="A0A418XBH7"/>
<proteinExistence type="inferred from homology"/>
<dbReference type="Pfam" id="PF00669">
    <property type="entry name" value="Flagellin_N"/>
    <property type="match status" value="1"/>
</dbReference>
<dbReference type="PANTHER" id="PTHR42792">
    <property type="entry name" value="FLAGELLIN"/>
    <property type="match status" value="1"/>
</dbReference>
<comment type="similarity">
    <text evidence="3">Belongs to the bacterial flagellin family.</text>
</comment>
<keyword evidence="5" id="KW-0975">Bacterial flagellum</keyword>
<keyword evidence="7" id="KW-0282">Flagellum</keyword>
<keyword evidence="8" id="KW-1185">Reference proteome</keyword>
<dbReference type="EMBL" id="QYUR01000006">
    <property type="protein sequence ID" value="RJG09866.1"/>
    <property type="molecule type" value="Genomic_DNA"/>
</dbReference>
<keyword evidence="4" id="KW-0964">Secreted</keyword>
<evidence type="ECO:0000256" key="2">
    <source>
        <dbReference type="ARBA" id="ARBA00004613"/>
    </source>
</evidence>
<evidence type="ECO:0000256" key="5">
    <source>
        <dbReference type="ARBA" id="ARBA00023143"/>
    </source>
</evidence>
<feature type="domain" description="Flagellin N-terminal" evidence="6">
    <location>
        <begin position="3"/>
        <end position="138"/>
    </location>
</feature>
<comment type="subcellular location">
    <subcellularLocation>
        <location evidence="1">Bacterial flagellum</location>
    </subcellularLocation>
    <subcellularLocation>
        <location evidence="2">Secreted</location>
    </subcellularLocation>
</comment>
<evidence type="ECO:0000256" key="1">
    <source>
        <dbReference type="ARBA" id="ARBA00004365"/>
    </source>
</evidence>
<protein>
    <submittedName>
        <fullName evidence="7">Flagellar hook-associated protein 3</fullName>
    </submittedName>
</protein>
<dbReference type="GO" id="GO:0005576">
    <property type="term" value="C:extracellular region"/>
    <property type="evidence" value="ECO:0007669"/>
    <property type="project" value="UniProtKB-SubCell"/>
</dbReference>
<evidence type="ECO:0000256" key="4">
    <source>
        <dbReference type="ARBA" id="ARBA00022525"/>
    </source>
</evidence>
<dbReference type="Gene3D" id="1.20.1330.10">
    <property type="entry name" value="f41 fragment of flagellin, N-terminal domain"/>
    <property type="match status" value="2"/>
</dbReference>
<dbReference type="GO" id="GO:0005198">
    <property type="term" value="F:structural molecule activity"/>
    <property type="evidence" value="ECO:0007669"/>
    <property type="project" value="InterPro"/>
</dbReference>
<dbReference type="NCBIfam" id="TIGR02550">
    <property type="entry name" value="flagell_flgL"/>
    <property type="match status" value="1"/>
</dbReference>
<evidence type="ECO:0000313" key="8">
    <source>
        <dbReference type="Proteomes" id="UP000284021"/>
    </source>
</evidence>
<evidence type="ECO:0000313" key="7">
    <source>
        <dbReference type="EMBL" id="RJG09866.1"/>
    </source>
</evidence>
<keyword evidence="7" id="KW-0969">Cilium</keyword>
<dbReference type="SUPFAM" id="SSF64518">
    <property type="entry name" value="Phase 1 flagellin"/>
    <property type="match status" value="1"/>
</dbReference>
<dbReference type="RefSeq" id="WP_119955556.1">
    <property type="nucleotide sequence ID" value="NZ_QYUR01000006.1"/>
</dbReference>
<dbReference type="InterPro" id="IPR013384">
    <property type="entry name" value="Flagell_FlgL"/>
</dbReference>
<accession>A0A418XBH7</accession>
<reference evidence="7 8" key="1">
    <citation type="submission" date="2018-09" db="EMBL/GenBank/DDBJ databases">
        <authorList>
            <person name="Zhu H."/>
        </authorList>
    </citation>
    <scope>NUCLEOTIDE SEQUENCE [LARGE SCALE GENOMIC DNA]</scope>
    <source>
        <strain evidence="7 8">K1S02-6</strain>
    </source>
</reference>
<keyword evidence="7" id="KW-0966">Cell projection</keyword>
<evidence type="ECO:0000259" key="6">
    <source>
        <dbReference type="Pfam" id="PF00669"/>
    </source>
</evidence>
<dbReference type="InterPro" id="IPR001492">
    <property type="entry name" value="Flagellin"/>
</dbReference>
<gene>
    <name evidence="7" type="primary">flgL</name>
    <name evidence="7" type="ORF">D3879_17560</name>
</gene>
<dbReference type="InterPro" id="IPR001029">
    <property type="entry name" value="Flagellin_N"/>
</dbReference>